<dbReference type="Proteomes" id="UP000197138">
    <property type="component" value="Unassembled WGS sequence"/>
</dbReference>
<dbReference type="EMBL" id="MTKT01004399">
    <property type="protein sequence ID" value="OWM71684.1"/>
    <property type="molecule type" value="Genomic_DNA"/>
</dbReference>
<accession>A0A218WFR2</accession>
<reference evidence="2" key="2">
    <citation type="submission" date="2017-06" db="EMBL/GenBank/DDBJ databases">
        <title>The pomegranate genome and the genomics of punicalagin biosynthesis.</title>
        <authorList>
            <person name="Xu C."/>
        </authorList>
    </citation>
    <scope>NUCLEOTIDE SEQUENCE [LARGE SCALE GENOMIC DNA]</scope>
    <source>
        <tissue evidence="2">Fresh leaf</tissue>
    </source>
</reference>
<feature type="compositionally biased region" description="Basic and acidic residues" evidence="1">
    <location>
        <begin position="79"/>
        <end position="90"/>
    </location>
</feature>
<feature type="region of interest" description="Disordered" evidence="1">
    <location>
        <begin position="47"/>
        <end position="90"/>
    </location>
</feature>
<sequence>MKWHGQQDRYAFVLPSAIKDERLVKVLTFIDQCTWEAGRWRAVRSGRATAGEVEVGGEEPKLEQPSRAGGGRRRKVNRLRKEEKNGEERG</sequence>
<dbReference type="Proteomes" id="UP000233551">
    <property type="component" value="Unassembled WGS sequence"/>
</dbReference>
<evidence type="ECO:0000313" key="4">
    <source>
        <dbReference type="Proteomes" id="UP000197138"/>
    </source>
</evidence>
<protein>
    <submittedName>
        <fullName evidence="2">Uncharacterized protein</fullName>
    </submittedName>
</protein>
<evidence type="ECO:0000313" key="5">
    <source>
        <dbReference type="Proteomes" id="UP000233551"/>
    </source>
</evidence>
<dbReference type="AlphaFoldDB" id="A0A218WFR2"/>
<name>A0A218WFR2_PUNGR</name>
<gene>
    <name evidence="2" type="ORF">CDL15_Pgr005872</name>
    <name evidence="3" type="ORF">CRG98_019928</name>
</gene>
<evidence type="ECO:0000313" key="2">
    <source>
        <dbReference type="EMBL" id="OWM71684.1"/>
    </source>
</evidence>
<proteinExistence type="predicted"/>
<evidence type="ECO:0000256" key="1">
    <source>
        <dbReference type="SAM" id="MobiDB-lite"/>
    </source>
</evidence>
<comment type="caution">
    <text evidence="2">The sequence shown here is derived from an EMBL/GenBank/DDBJ whole genome shotgun (WGS) entry which is preliminary data.</text>
</comment>
<evidence type="ECO:0000313" key="3">
    <source>
        <dbReference type="EMBL" id="PKI59666.1"/>
    </source>
</evidence>
<reference evidence="3 5" key="3">
    <citation type="submission" date="2017-11" db="EMBL/GenBank/DDBJ databases">
        <title>De-novo sequencing of pomegranate (Punica granatum L.) genome.</title>
        <authorList>
            <person name="Akparov Z."/>
            <person name="Amiraslanov A."/>
            <person name="Hajiyeva S."/>
            <person name="Abbasov M."/>
            <person name="Kaur K."/>
            <person name="Hamwieh A."/>
            <person name="Solovyev V."/>
            <person name="Salamov A."/>
            <person name="Braich B."/>
            <person name="Kosarev P."/>
            <person name="Mahmoud A."/>
            <person name="Hajiyev E."/>
            <person name="Babayeva S."/>
            <person name="Izzatullayeva V."/>
            <person name="Mammadov A."/>
            <person name="Mammadov A."/>
            <person name="Sharifova S."/>
            <person name="Ojaghi J."/>
            <person name="Eynullazada K."/>
            <person name="Bayramov B."/>
            <person name="Abdulazimova A."/>
            <person name="Shahmuradov I."/>
        </authorList>
    </citation>
    <scope>NUCLEOTIDE SEQUENCE [LARGE SCALE GENOMIC DNA]</scope>
    <source>
        <strain evidence="3">AG2017</strain>
        <strain evidence="5">cv. AG2017</strain>
        <tissue evidence="3">Leaf</tissue>
    </source>
</reference>
<dbReference type="EMBL" id="PGOL01001251">
    <property type="protein sequence ID" value="PKI59666.1"/>
    <property type="molecule type" value="Genomic_DNA"/>
</dbReference>
<reference evidence="4" key="1">
    <citation type="journal article" date="2017" name="Plant J.">
        <title>The pomegranate (Punica granatum L.) genome and the genomics of punicalagin biosynthesis.</title>
        <authorList>
            <person name="Qin G."/>
            <person name="Xu C."/>
            <person name="Ming R."/>
            <person name="Tang H."/>
            <person name="Guyot R."/>
            <person name="Kramer E.M."/>
            <person name="Hu Y."/>
            <person name="Yi X."/>
            <person name="Qi Y."/>
            <person name="Xu X."/>
            <person name="Gao Z."/>
            <person name="Pan H."/>
            <person name="Jian J."/>
            <person name="Tian Y."/>
            <person name="Yue Z."/>
            <person name="Xu Y."/>
        </authorList>
    </citation>
    <scope>NUCLEOTIDE SEQUENCE [LARGE SCALE GENOMIC DNA]</scope>
    <source>
        <strain evidence="4">cv. Dabenzi</strain>
    </source>
</reference>
<organism evidence="2 4">
    <name type="scientific">Punica granatum</name>
    <name type="common">Pomegranate</name>
    <dbReference type="NCBI Taxonomy" id="22663"/>
    <lineage>
        <taxon>Eukaryota</taxon>
        <taxon>Viridiplantae</taxon>
        <taxon>Streptophyta</taxon>
        <taxon>Embryophyta</taxon>
        <taxon>Tracheophyta</taxon>
        <taxon>Spermatophyta</taxon>
        <taxon>Magnoliopsida</taxon>
        <taxon>eudicotyledons</taxon>
        <taxon>Gunneridae</taxon>
        <taxon>Pentapetalae</taxon>
        <taxon>rosids</taxon>
        <taxon>malvids</taxon>
        <taxon>Myrtales</taxon>
        <taxon>Lythraceae</taxon>
        <taxon>Punica</taxon>
    </lineage>
</organism>
<keyword evidence="5" id="KW-1185">Reference proteome</keyword>